<evidence type="ECO:0000313" key="3">
    <source>
        <dbReference type="Proteomes" id="UP000037511"/>
    </source>
</evidence>
<feature type="compositionally biased region" description="Low complexity" evidence="1">
    <location>
        <begin position="351"/>
        <end position="376"/>
    </location>
</feature>
<protein>
    <recommendedName>
        <fullName evidence="4">Curli production assembly/transport component CsgG</fullName>
    </recommendedName>
</protein>
<accession>A0AAW3HXD1</accession>
<gene>
    <name evidence="2" type="ORF">AFM18_25180</name>
</gene>
<evidence type="ECO:0000313" key="2">
    <source>
        <dbReference type="EMBL" id="KNE24452.1"/>
    </source>
</evidence>
<feature type="region of interest" description="Disordered" evidence="1">
    <location>
        <begin position="350"/>
        <end position="382"/>
    </location>
</feature>
<organism evidence="2 3">
    <name type="scientific">Achromobacter spanius</name>
    <dbReference type="NCBI Taxonomy" id="217203"/>
    <lineage>
        <taxon>Bacteria</taxon>
        <taxon>Pseudomonadati</taxon>
        <taxon>Pseudomonadota</taxon>
        <taxon>Betaproteobacteria</taxon>
        <taxon>Burkholderiales</taxon>
        <taxon>Alcaligenaceae</taxon>
        <taxon>Achromobacter</taxon>
    </lineage>
</organism>
<dbReference type="Proteomes" id="UP000037511">
    <property type="component" value="Unassembled WGS sequence"/>
</dbReference>
<evidence type="ECO:0008006" key="4">
    <source>
        <dbReference type="Google" id="ProtNLM"/>
    </source>
</evidence>
<evidence type="ECO:0000256" key="1">
    <source>
        <dbReference type="SAM" id="MobiDB-lite"/>
    </source>
</evidence>
<name>A0AAW3HXD1_9BURK</name>
<dbReference type="AlphaFoldDB" id="A0AAW3HXD1"/>
<reference evidence="2 3" key="1">
    <citation type="submission" date="2015-07" db="EMBL/GenBank/DDBJ databases">
        <title>Draft genome of Achromobacter spanius.</title>
        <authorList>
            <person name="Wang X."/>
        </authorList>
    </citation>
    <scope>NUCLEOTIDE SEQUENCE [LARGE SCALE GENOMIC DNA]</scope>
    <source>
        <strain evidence="2 3">CGMCC9173</strain>
    </source>
</reference>
<proteinExistence type="predicted"/>
<comment type="caution">
    <text evidence="2">The sequence shown here is derived from an EMBL/GenBank/DDBJ whole genome shotgun (WGS) entry which is preliminary data.</text>
</comment>
<dbReference type="EMBL" id="LGVG01000047">
    <property type="protein sequence ID" value="KNE24452.1"/>
    <property type="molecule type" value="Genomic_DNA"/>
</dbReference>
<sequence length="382" mass="40866">MSRDDAIQSALVNAAGQAFGVRLSAQFVTQNMSVDASVDNEDHSVVVSALNKNIRQTLNTPQNAPILGYDVNNVVQNPGQGWEASVTLRYAKYERLGADSNRRSVVVVSNSKQFRQPLIQTVGESLVGTRRFDVLNRENDKLFQDEKEFILGDAAANPEVARLSQASGADYLVVAQLQSLNVSNNRRETIVMTGEVLVNSAASGTLQLQVIEFSSRKIKWSGSQKFGGTYPGATSVGADTLQKLIGGAADKLVSRMVDAIYPMQVIKVMGDTAIINRGEGGISAGETYAVFQVGEDLRDPQSGESLGAMETEVGLGRVTEVKPKFSFLKMASGTLTEGANYIVRKTDKKPPVAAAPKAAPKRAAAATSKPAAPDRANVFLNN</sequence>